<proteinExistence type="predicted"/>
<evidence type="ECO:0000256" key="1">
    <source>
        <dbReference type="SAM" id="MobiDB-lite"/>
    </source>
</evidence>
<protein>
    <submittedName>
        <fullName evidence="2">Uncharacterized protein</fullName>
    </submittedName>
</protein>
<reference evidence="3" key="1">
    <citation type="journal article" date="2017" name="Plant J.">
        <title>The pomegranate (Punica granatum L.) genome and the genomics of punicalagin biosynthesis.</title>
        <authorList>
            <person name="Qin G."/>
            <person name="Xu C."/>
            <person name="Ming R."/>
            <person name="Tang H."/>
            <person name="Guyot R."/>
            <person name="Kramer E.M."/>
            <person name="Hu Y."/>
            <person name="Yi X."/>
            <person name="Qi Y."/>
            <person name="Xu X."/>
            <person name="Gao Z."/>
            <person name="Pan H."/>
            <person name="Jian J."/>
            <person name="Tian Y."/>
            <person name="Yue Z."/>
            <person name="Xu Y."/>
        </authorList>
    </citation>
    <scope>NUCLEOTIDE SEQUENCE [LARGE SCALE GENOMIC DNA]</scope>
    <source>
        <strain evidence="3">cv. Dabenzi</strain>
    </source>
</reference>
<dbReference type="AlphaFoldDB" id="A0A218WQX6"/>
<dbReference type="Proteomes" id="UP000197138">
    <property type="component" value="Unassembled WGS sequence"/>
</dbReference>
<evidence type="ECO:0000313" key="3">
    <source>
        <dbReference type="Proteomes" id="UP000197138"/>
    </source>
</evidence>
<organism evidence="2 3">
    <name type="scientific">Punica granatum</name>
    <name type="common">Pomegranate</name>
    <dbReference type="NCBI Taxonomy" id="22663"/>
    <lineage>
        <taxon>Eukaryota</taxon>
        <taxon>Viridiplantae</taxon>
        <taxon>Streptophyta</taxon>
        <taxon>Embryophyta</taxon>
        <taxon>Tracheophyta</taxon>
        <taxon>Spermatophyta</taxon>
        <taxon>Magnoliopsida</taxon>
        <taxon>eudicotyledons</taxon>
        <taxon>Gunneridae</taxon>
        <taxon>Pentapetalae</taxon>
        <taxon>rosids</taxon>
        <taxon>malvids</taxon>
        <taxon>Myrtales</taxon>
        <taxon>Lythraceae</taxon>
        <taxon>Punica</taxon>
    </lineage>
</organism>
<sequence length="109" mass="12039">MELLMAGQQGPHELGEGQEEELLLRRKFDFDQQLSLDEVLQAEIIHASELSEEEAAPIGVSELRPTNSRGSMNPRWRTEQVITPKALQWLQGVSNPGSGGYLNSSLPLG</sequence>
<name>A0A218WQX6_PUNGR</name>
<feature type="region of interest" description="Disordered" evidence="1">
    <location>
        <begin position="55"/>
        <end position="75"/>
    </location>
</feature>
<accession>A0A218WQX6</accession>
<comment type="caution">
    <text evidence="2">The sequence shown here is derived from an EMBL/GenBank/DDBJ whole genome shotgun (WGS) entry which is preliminary data.</text>
</comment>
<gene>
    <name evidence="2" type="ORF">CDL15_Pgr013286</name>
</gene>
<evidence type="ECO:0000313" key="2">
    <source>
        <dbReference type="EMBL" id="OWM74382.1"/>
    </source>
</evidence>
<dbReference type="EMBL" id="MTKT01003779">
    <property type="protein sequence ID" value="OWM74382.1"/>
    <property type="molecule type" value="Genomic_DNA"/>
</dbReference>